<accession>A0A7J6IEZ6</accession>
<dbReference type="RefSeq" id="XP_066006991.1">
    <property type="nucleotide sequence ID" value="XM_066153836.1"/>
</dbReference>
<evidence type="ECO:0000256" key="1">
    <source>
        <dbReference type="SAM" id="MobiDB-lite"/>
    </source>
</evidence>
<reference evidence="2 3" key="2">
    <citation type="submission" date="2020-04" db="EMBL/GenBank/DDBJ databases">
        <title>Genome sequencing and assembly of multiple isolates from the Colletotrichum gloeosporioides species complex.</title>
        <authorList>
            <person name="Gan P."/>
            <person name="Shirasu K."/>
        </authorList>
    </citation>
    <scope>NUCLEOTIDE SEQUENCE [LARGE SCALE GENOMIC DNA]</scope>
    <source>
        <strain evidence="2 3">Nara gc5</strain>
    </source>
</reference>
<evidence type="ECO:0000313" key="3">
    <source>
        <dbReference type="Proteomes" id="UP000011096"/>
    </source>
</evidence>
<sequence length="131" mass="14527">MKKLSAKESTSVFGRPSEYGGQRRTQGEGGRLDLHCDPPSEASSPHPAIASRRDNQPLIHARLFPKLTVLQFRPAARKLSACDREELRTGTGTDGVRNDTTGTDIRLYVLAQTDTVVRQKKLPKEHVANKH</sequence>
<evidence type="ECO:0000313" key="2">
    <source>
        <dbReference type="EMBL" id="KAF4474404.1"/>
    </source>
</evidence>
<proteinExistence type="predicted"/>
<reference evidence="2 3" key="1">
    <citation type="submission" date="2012-08" db="EMBL/GenBank/DDBJ databases">
        <authorList>
            <person name="Gan P.H.P."/>
            <person name="Ikeda K."/>
            <person name="Irieda H."/>
            <person name="Narusaka M."/>
            <person name="O'Connell R.J."/>
            <person name="Narusaka Y."/>
            <person name="Takano Y."/>
            <person name="Kubo Y."/>
            <person name="Shirasu K."/>
        </authorList>
    </citation>
    <scope>NUCLEOTIDE SEQUENCE [LARGE SCALE GENOMIC DNA]</scope>
    <source>
        <strain evidence="2 3">Nara gc5</strain>
    </source>
</reference>
<dbReference type="AlphaFoldDB" id="A0A7J6IEZ6"/>
<protein>
    <submittedName>
        <fullName evidence="2">Uncharacterized protein</fullName>
    </submittedName>
</protein>
<dbReference type="Proteomes" id="UP000011096">
    <property type="component" value="Unassembled WGS sequence"/>
</dbReference>
<gene>
    <name evidence="2" type="ORF">CGGC5_v017222</name>
</gene>
<dbReference type="InParanoid" id="A0A7J6IEZ6"/>
<dbReference type="GeneID" id="43612373"/>
<keyword evidence="3" id="KW-1185">Reference proteome</keyword>
<name>A0A7J6IEZ6_COLFN</name>
<feature type="region of interest" description="Disordered" evidence="1">
    <location>
        <begin position="1"/>
        <end position="54"/>
    </location>
</feature>
<comment type="caution">
    <text evidence="2">The sequence shown here is derived from an EMBL/GenBank/DDBJ whole genome shotgun (WGS) entry which is preliminary data.</text>
</comment>
<dbReference type="EMBL" id="ANPB02000011">
    <property type="protein sequence ID" value="KAF4474404.1"/>
    <property type="molecule type" value="Genomic_DNA"/>
</dbReference>
<organism evidence="2 3">
    <name type="scientific">Colletotrichum fructicola (strain Nara gc5)</name>
    <name type="common">Anthracnose fungus</name>
    <name type="synonym">Colletotrichum gloeosporioides (strain Nara gc5)</name>
    <dbReference type="NCBI Taxonomy" id="1213859"/>
    <lineage>
        <taxon>Eukaryota</taxon>
        <taxon>Fungi</taxon>
        <taxon>Dikarya</taxon>
        <taxon>Ascomycota</taxon>
        <taxon>Pezizomycotina</taxon>
        <taxon>Sordariomycetes</taxon>
        <taxon>Hypocreomycetidae</taxon>
        <taxon>Glomerellales</taxon>
        <taxon>Glomerellaceae</taxon>
        <taxon>Colletotrichum</taxon>
        <taxon>Colletotrichum gloeosporioides species complex</taxon>
    </lineage>
</organism>